<dbReference type="InterPro" id="IPR007801">
    <property type="entry name" value="MbnB/TglH/ChrH"/>
</dbReference>
<organism evidence="1 2">
    <name type="scientific">Pendulispora albinea</name>
    <dbReference type="NCBI Taxonomy" id="2741071"/>
    <lineage>
        <taxon>Bacteria</taxon>
        <taxon>Pseudomonadati</taxon>
        <taxon>Myxococcota</taxon>
        <taxon>Myxococcia</taxon>
        <taxon>Myxococcales</taxon>
        <taxon>Sorangiineae</taxon>
        <taxon>Pendulisporaceae</taxon>
        <taxon>Pendulispora</taxon>
    </lineage>
</organism>
<dbReference type="Proteomes" id="UP001370348">
    <property type="component" value="Chromosome"/>
</dbReference>
<reference evidence="1 2" key="1">
    <citation type="submission" date="2021-12" db="EMBL/GenBank/DDBJ databases">
        <title>Discovery of the Pendulisporaceae a myxobacterial family with distinct sporulation behavior and unique specialized metabolism.</title>
        <authorList>
            <person name="Garcia R."/>
            <person name="Popoff A."/>
            <person name="Bader C.D."/>
            <person name="Loehr J."/>
            <person name="Walesch S."/>
            <person name="Walt C."/>
            <person name="Boldt J."/>
            <person name="Bunk B."/>
            <person name="Haeckl F.J.F.P.J."/>
            <person name="Gunesch A.P."/>
            <person name="Birkelbach J."/>
            <person name="Nuebel U."/>
            <person name="Pietschmann T."/>
            <person name="Bach T."/>
            <person name="Mueller R."/>
        </authorList>
    </citation>
    <scope>NUCLEOTIDE SEQUENCE [LARGE SCALE GENOMIC DNA]</scope>
    <source>
        <strain evidence="1 2">MSr11954</strain>
    </source>
</reference>
<sequence length="280" mass="31546">MVKVGVNWTRGVHLPLIQQMVGGRVADFVEVLIDNFLHVEPRAMAEALDGVPVAFHIMHSRFMERGPEDLAFMAGRIRALARELKPIYISDHLLRFSIEGRELIYLPELDYGPAYDGARRAVLAWQDRLESRVLFENYPSVFDAGHEQPAFLESLLRDTGAGLLFDISNAVCAQRNCGLSLSAWDRLVRDTEHFHVAGYEPSTEPPFVTLDMHGTNLADDTLAYTEHALRVAWHPSTISVERDNNVELEPWSADLSAVRRLAELSVSQRPGRLEERAHAP</sequence>
<name>A0ABZ2LRN5_9BACT</name>
<protein>
    <submittedName>
        <fullName evidence="1">DUF692 family protein</fullName>
    </submittedName>
</protein>
<proteinExistence type="predicted"/>
<dbReference type="EMBL" id="CP089984">
    <property type="protein sequence ID" value="WXB12436.1"/>
    <property type="molecule type" value="Genomic_DNA"/>
</dbReference>
<evidence type="ECO:0000313" key="1">
    <source>
        <dbReference type="EMBL" id="WXB12436.1"/>
    </source>
</evidence>
<dbReference type="Gene3D" id="3.20.20.150">
    <property type="entry name" value="Divalent-metal-dependent TIM barrel enzymes"/>
    <property type="match status" value="1"/>
</dbReference>
<evidence type="ECO:0000313" key="2">
    <source>
        <dbReference type="Proteomes" id="UP001370348"/>
    </source>
</evidence>
<gene>
    <name evidence="1" type="ORF">LZC94_31885</name>
</gene>
<keyword evidence="2" id="KW-1185">Reference proteome</keyword>
<accession>A0ABZ2LRN5</accession>
<dbReference type="RefSeq" id="WP_394822058.1">
    <property type="nucleotide sequence ID" value="NZ_CP089984.1"/>
</dbReference>
<dbReference type="Pfam" id="PF05114">
    <property type="entry name" value="MbnB_TglH_ChrH"/>
    <property type="match status" value="1"/>
</dbReference>